<dbReference type="AlphaFoldDB" id="A0A1C7LT21"/>
<dbReference type="Proteomes" id="UP000092993">
    <property type="component" value="Unassembled WGS sequence"/>
</dbReference>
<protein>
    <submittedName>
        <fullName evidence="1">Uncharacterized protein</fullName>
    </submittedName>
</protein>
<sequence>MASMIGDAFWRLHVAPRCLHVKHGYPSTIDGVVTPQERWDSHLLEDVEYEERILLPRYQR</sequence>
<gene>
    <name evidence="1" type="ORF">A0H81_12154</name>
</gene>
<accession>A0A1C7LT21</accession>
<organism evidence="1 2">
    <name type="scientific">Grifola frondosa</name>
    <name type="common">Maitake</name>
    <name type="synonym">Polyporus frondosus</name>
    <dbReference type="NCBI Taxonomy" id="5627"/>
    <lineage>
        <taxon>Eukaryota</taxon>
        <taxon>Fungi</taxon>
        <taxon>Dikarya</taxon>
        <taxon>Basidiomycota</taxon>
        <taxon>Agaricomycotina</taxon>
        <taxon>Agaricomycetes</taxon>
        <taxon>Polyporales</taxon>
        <taxon>Grifolaceae</taxon>
        <taxon>Grifola</taxon>
    </lineage>
</organism>
<reference evidence="1 2" key="1">
    <citation type="submission" date="2016-03" db="EMBL/GenBank/DDBJ databases">
        <title>Whole genome sequencing of Grifola frondosa 9006-11.</title>
        <authorList>
            <person name="Min B."/>
            <person name="Park H."/>
            <person name="Kim J.-G."/>
            <person name="Cho H."/>
            <person name="Oh Y.-L."/>
            <person name="Kong W.-S."/>
            <person name="Choi I.-G."/>
        </authorList>
    </citation>
    <scope>NUCLEOTIDE SEQUENCE [LARGE SCALE GENOMIC DNA]</scope>
    <source>
        <strain evidence="1 2">9006-11</strain>
    </source>
</reference>
<proteinExistence type="predicted"/>
<evidence type="ECO:0000313" key="1">
    <source>
        <dbReference type="EMBL" id="OBZ67981.1"/>
    </source>
</evidence>
<name>A0A1C7LT21_GRIFR</name>
<comment type="caution">
    <text evidence="1">The sequence shown here is derived from an EMBL/GenBank/DDBJ whole genome shotgun (WGS) entry which is preliminary data.</text>
</comment>
<dbReference type="EMBL" id="LUGG01000023">
    <property type="protein sequence ID" value="OBZ67981.1"/>
    <property type="molecule type" value="Genomic_DNA"/>
</dbReference>
<keyword evidence="2" id="KW-1185">Reference proteome</keyword>
<evidence type="ECO:0000313" key="2">
    <source>
        <dbReference type="Proteomes" id="UP000092993"/>
    </source>
</evidence>